<evidence type="ECO:0000313" key="2">
    <source>
        <dbReference type="Proteomes" id="UP000789920"/>
    </source>
</evidence>
<keyword evidence="2" id="KW-1185">Reference proteome</keyword>
<name>A0ACA9SC44_9GLOM</name>
<evidence type="ECO:0000313" key="1">
    <source>
        <dbReference type="EMBL" id="CAG8834963.1"/>
    </source>
</evidence>
<dbReference type="EMBL" id="CAJVQC010110660">
    <property type="protein sequence ID" value="CAG8834963.1"/>
    <property type="molecule type" value="Genomic_DNA"/>
</dbReference>
<comment type="caution">
    <text evidence="1">The sequence shown here is derived from an EMBL/GenBank/DDBJ whole genome shotgun (WGS) entry which is preliminary data.</text>
</comment>
<accession>A0ACA9SC44</accession>
<organism evidence="1 2">
    <name type="scientific">Racocetra persica</name>
    <dbReference type="NCBI Taxonomy" id="160502"/>
    <lineage>
        <taxon>Eukaryota</taxon>
        <taxon>Fungi</taxon>
        <taxon>Fungi incertae sedis</taxon>
        <taxon>Mucoromycota</taxon>
        <taxon>Glomeromycotina</taxon>
        <taxon>Glomeromycetes</taxon>
        <taxon>Diversisporales</taxon>
        <taxon>Gigasporaceae</taxon>
        <taxon>Racocetra</taxon>
    </lineage>
</organism>
<dbReference type="Proteomes" id="UP000789920">
    <property type="component" value="Unassembled WGS sequence"/>
</dbReference>
<sequence>MAQNERSYSFSIEEYIEDCYVTRQVHNNTLQFQSIKIINDTTCIFDNDIYDPGSFSCEKDKYNDDLW</sequence>
<protein>
    <submittedName>
        <fullName evidence="1">23472_t:CDS:1</fullName>
    </submittedName>
</protein>
<gene>
    <name evidence="1" type="ORF">RPERSI_LOCUS29375</name>
</gene>
<feature type="non-terminal residue" evidence="1">
    <location>
        <position position="67"/>
    </location>
</feature>
<reference evidence="1" key="1">
    <citation type="submission" date="2021-06" db="EMBL/GenBank/DDBJ databases">
        <authorList>
            <person name="Kallberg Y."/>
            <person name="Tangrot J."/>
            <person name="Rosling A."/>
        </authorList>
    </citation>
    <scope>NUCLEOTIDE SEQUENCE</scope>
    <source>
        <strain evidence="1">MA461A</strain>
    </source>
</reference>
<proteinExistence type="predicted"/>